<organism evidence="2">
    <name type="scientific">Aureoumbra lagunensis</name>
    <dbReference type="NCBI Taxonomy" id="44058"/>
    <lineage>
        <taxon>Eukaryota</taxon>
        <taxon>Sar</taxon>
        <taxon>Stramenopiles</taxon>
        <taxon>Ochrophyta</taxon>
        <taxon>Pelagophyceae</taxon>
        <taxon>Pelagomonadales</taxon>
        <taxon>Aureoumbra</taxon>
    </lineage>
</organism>
<proteinExistence type="predicted"/>
<evidence type="ECO:0000256" key="1">
    <source>
        <dbReference type="SAM" id="SignalP"/>
    </source>
</evidence>
<feature type="signal peptide" evidence="1">
    <location>
        <begin position="1"/>
        <end position="20"/>
    </location>
</feature>
<dbReference type="EMBL" id="HBIJ01015641">
    <property type="protein sequence ID" value="CAE0369674.1"/>
    <property type="molecule type" value="Transcribed_RNA"/>
</dbReference>
<gene>
    <name evidence="2" type="ORF">ALAG00032_LOCUS10438</name>
</gene>
<name>A0A7S3NME7_9STRA</name>
<feature type="chain" id="PRO_5031212127" evidence="1">
    <location>
        <begin position="21"/>
        <end position="269"/>
    </location>
</feature>
<accession>A0A7S3NME7</accession>
<dbReference type="AlphaFoldDB" id="A0A7S3NME7"/>
<sequence>MCSKMRFLLPFLMHELVSIAMNLTPLEMASTGRRAVLGRGLIAFFGSSFGVSTQAAELDVFPRINEGRGVEGGNVLTSRLLEKVRVKRQIDADSKYDELAAPIQSSSPRSRLAAVLAIIDTFVSLRPAISKGSPEDWQAIVDILSQVPFDKTSFKRIFNAFADNIYYEKSDPDRANAYLLGGAVPSNKQTIQYLYRNDALDNIEQLRSELSFLLNEQGEGGDANDITDALNYHDKATTAFTSYLALIPEADIRDARNYLLNKQQENEER</sequence>
<evidence type="ECO:0000313" key="2">
    <source>
        <dbReference type="EMBL" id="CAE0369674.1"/>
    </source>
</evidence>
<keyword evidence="1" id="KW-0732">Signal</keyword>
<reference evidence="2" key="1">
    <citation type="submission" date="2021-01" db="EMBL/GenBank/DDBJ databases">
        <authorList>
            <person name="Corre E."/>
            <person name="Pelletier E."/>
            <person name="Niang G."/>
            <person name="Scheremetjew M."/>
            <person name="Finn R."/>
            <person name="Kale V."/>
            <person name="Holt S."/>
            <person name="Cochrane G."/>
            <person name="Meng A."/>
            <person name="Brown T."/>
            <person name="Cohen L."/>
        </authorList>
    </citation>
    <scope>NUCLEOTIDE SEQUENCE</scope>
    <source>
        <strain evidence="2">CCMP1510</strain>
    </source>
</reference>
<protein>
    <submittedName>
        <fullName evidence="2">Uncharacterized protein</fullName>
    </submittedName>
</protein>